<reference evidence="1" key="1">
    <citation type="submission" date="2020-08" db="EMBL/GenBank/DDBJ databases">
        <title>Plant Genome Project.</title>
        <authorList>
            <person name="Zhang R.-G."/>
        </authorList>
    </citation>
    <scope>NUCLEOTIDE SEQUENCE</scope>
    <source>
        <strain evidence="1">WSP0</strain>
        <tissue evidence="1">Leaf</tissue>
    </source>
</reference>
<protein>
    <submittedName>
        <fullName evidence="1">Uncharacterized protein</fullName>
    </submittedName>
</protein>
<comment type="caution">
    <text evidence="1">The sequence shown here is derived from an EMBL/GenBank/DDBJ whole genome shotgun (WGS) entry which is preliminary data.</text>
</comment>
<name>A0AAV6IW91_9ERIC</name>
<sequence>MVGFVSAVFASVLYLPFDQCLKTRSLGLEEMPRGLGTSCDTNWLFTSMFW</sequence>
<accession>A0AAV6IW91</accession>
<dbReference type="AlphaFoldDB" id="A0AAV6IW91"/>
<organism evidence="1 2">
    <name type="scientific">Rhododendron griersonianum</name>
    <dbReference type="NCBI Taxonomy" id="479676"/>
    <lineage>
        <taxon>Eukaryota</taxon>
        <taxon>Viridiplantae</taxon>
        <taxon>Streptophyta</taxon>
        <taxon>Embryophyta</taxon>
        <taxon>Tracheophyta</taxon>
        <taxon>Spermatophyta</taxon>
        <taxon>Magnoliopsida</taxon>
        <taxon>eudicotyledons</taxon>
        <taxon>Gunneridae</taxon>
        <taxon>Pentapetalae</taxon>
        <taxon>asterids</taxon>
        <taxon>Ericales</taxon>
        <taxon>Ericaceae</taxon>
        <taxon>Ericoideae</taxon>
        <taxon>Rhodoreae</taxon>
        <taxon>Rhododendron</taxon>
    </lineage>
</organism>
<proteinExistence type="predicted"/>
<dbReference type="Proteomes" id="UP000823749">
    <property type="component" value="Chromosome 9"/>
</dbReference>
<keyword evidence="2" id="KW-1185">Reference proteome</keyword>
<dbReference type="EMBL" id="JACTNZ010000009">
    <property type="protein sequence ID" value="KAG5533097.1"/>
    <property type="molecule type" value="Genomic_DNA"/>
</dbReference>
<gene>
    <name evidence="1" type="ORF">RHGRI_027358</name>
</gene>
<evidence type="ECO:0000313" key="2">
    <source>
        <dbReference type="Proteomes" id="UP000823749"/>
    </source>
</evidence>
<evidence type="ECO:0000313" key="1">
    <source>
        <dbReference type="EMBL" id="KAG5533097.1"/>
    </source>
</evidence>